<evidence type="ECO:0000256" key="1">
    <source>
        <dbReference type="SAM" id="Coils"/>
    </source>
</evidence>
<reference evidence="2" key="1">
    <citation type="journal article" date="2015" name="Nature">
        <title>Complex archaea that bridge the gap between prokaryotes and eukaryotes.</title>
        <authorList>
            <person name="Spang A."/>
            <person name="Saw J.H."/>
            <person name="Jorgensen S.L."/>
            <person name="Zaremba-Niedzwiedzka K."/>
            <person name="Martijn J."/>
            <person name="Lind A.E."/>
            <person name="van Eijk R."/>
            <person name="Schleper C."/>
            <person name="Guy L."/>
            <person name="Ettema T.J."/>
        </authorList>
    </citation>
    <scope>NUCLEOTIDE SEQUENCE</scope>
</reference>
<organism evidence="2">
    <name type="scientific">marine sediment metagenome</name>
    <dbReference type="NCBI Taxonomy" id="412755"/>
    <lineage>
        <taxon>unclassified sequences</taxon>
        <taxon>metagenomes</taxon>
        <taxon>ecological metagenomes</taxon>
    </lineage>
</organism>
<dbReference type="EMBL" id="LAZR01001451">
    <property type="protein sequence ID" value="KKN44456.1"/>
    <property type="molecule type" value="Genomic_DNA"/>
</dbReference>
<name>A0A0F9T684_9ZZZZ</name>
<dbReference type="AlphaFoldDB" id="A0A0F9T684"/>
<proteinExistence type="predicted"/>
<sequence>MADVTLGQPAKDALTERISALQARLGSLQTKRVGLQDELNLTARAIADTEEAIADLTVVRDAIPLTIPEAVLVPDIGGG</sequence>
<comment type="caution">
    <text evidence="2">The sequence shown here is derived from an EMBL/GenBank/DDBJ whole genome shotgun (WGS) entry which is preliminary data.</text>
</comment>
<feature type="coiled-coil region" evidence="1">
    <location>
        <begin position="11"/>
        <end position="38"/>
    </location>
</feature>
<keyword evidence="1" id="KW-0175">Coiled coil</keyword>
<accession>A0A0F9T684</accession>
<protein>
    <submittedName>
        <fullName evidence="2">Uncharacterized protein</fullName>
    </submittedName>
</protein>
<evidence type="ECO:0000313" key="2">
    <source>
        <dbReference type="EMBL" id="KKN44456.1"/>
    </source>
</evidence>
<gene>
    <name evidence="2" type="ORF">LCGC14_0693030</name>
</gene>